<reference evidence="1 2" key="1">
    <citation type="submission" date="2016-08" db="EMBL/GenBank/DDBJ databases">
        <authorList>
            <person name="Seilhamer J.J."/>
        </authorList>
    </citation>
    <scope>NUCLEOTIDE SEQUENCE [LARGE SCALE GENOMIC DNA]</scope>
    <source>
        <strain evidence="1 2">KH-18-2</strain>
    </source>
</reference>
<name>A0A2S3WRE5_PSEPU</name>
<dbReference type="InterPro" id="IPR022385">
    <property type="entry name" value="Rhs_assc_core"/>
</dbReference>
<organism evidence="1 2">
    <name type="scientific">Pseudomonas putida</name>
    <name type="common">Arthrobacter siderocapsulatus</name>
    <dbReference type="NCBI Taxonomy" id="303"/>
    <lineage>
        <taxon>Bacteria</taxon>
        <taxon>Pseudomonadati</taxon>
        <taxon>Pseudomonadota</taxon>
        <taxon>Gammaproteobacteria</taxon>
        <taxon>Pseudomonadales</taxon>
        <taxon>Pseudomonadaceae</taxon>
        <taxon>Pseudomonas</taxon>
    </lineage>
</organism>
<evidence type="ECO:0000313" key="2">
    <source>
        <dbReference type="Proteomes" id="UP000237378"/>
    </source>
</evidence>
<gene>
    <name evidence="1" type="ORF">BGP82_22325</name>
</gene>
<sequence>MNYSPYGFTSYAQQVSTMLFFNGEYLDKLTGLYSLGNGHRAFSPTVMRFYSPDLQSPFLQGGVNCYCYCSGDPINFTDPTGQLRQLRKPLKRINANRPPTHSGNPTRVRLEIFERNAENTSQLAQRFNRLKYDASRKHLRFRRAMQESITAAKASTTEASVTQHQQAAKQHSQQATHYKTLMEQYSASEQSAINALRRIVAESQEFRRGAKENIAPLPASAQTAQADIRLPEPTRATIRPFHYR</sequence>
<comment type="caution">
    <text evidence="1">The sequence shown here is derived from an EMBL/GenBank/DDBJ whole genome shotgun (WGS) entry which is preliminary data.</text>
</comment>
<dbReference type="EMBL" id="MING01000083">
    <property type="protein sequence ID" value="POG03996.1"/>
    <property type="molecule type" value="Genomic_DNA"/>
</dbReference>
<protein>
    <submittedName>
        <fullName evidence="1">RHS repeat-associated core domain-containing protein</fullName>
    </submittedName>
</protein>
<accession>A0A2S3WRE5</accession>
<dbReference type="Gene3D" id="2.180.10.10">
    <property type="entry name" value="RHS repeat-associated core"/>
    <property type="match status" value="1"/>
</dbReference>
<dbReference type="AlphaFoldDB" id="A0A2S3WRE5"/>
<reference evidence="1 2" key="2">
    <citation type="submission" date="2018-03" db="EMBL/GenBank/DDBJ databases">
        <title>Draft genome of Pseudomonas putida strain KH-18-2.</title>
        <authorList>
            <person name="Yoshizawa S."/>
            <person name="Khan N.H."/>
            <person name="Nishimura M."/>
            <person name="Chiura H.X."/>
            <person name="Ogura Y."/>
            <person name="Hayashi T."/>
            <person name="Kogure K."/>
        </authorList>
    </citation>
    <scope>NUCLEOTIDE SEQUENCE [LARGE SCALE GENOMIC DNA]</scope>
    <source>
        <strain evidence="1 2">KH-18-2</strain>
    </source>
</reference>
<dbReference type="Proteomes" id="UP000237378">
    <property type="component" value="Unassembled WGS sequence"/>
</dbReference>
<dbReference type="RefSeq" id="WP_103470133.1">
    <property type="nucleotide sequence ID" value="NZ_CP047152.1"/>
</dbReference>
<dbReference type="NCBIfam" id="TIGR03696">
    <property type="entry name" value="Rhs_assc_core"/>
    <property type="match status" value="1"/>
</dbReference>
<evidence type="ECO:0000313" key="1">
    <source>
        <dbReference type="EMBL" id="POG03996.1"/>
    </source>
</evidence>
<proteinExistence type="predicted"/>